<dbReference type="NCBIfam" id="TIGR01411">
    <property type="entry name" value="tatAE"/>
    <property type="match status" value="1"/>
</dbReference>
<evidence type="ECO:0000313" key="12">
    <source>
        <dbReference type="Proteomes" id="UP001174909"/>
    </source>
</evidence>
<dbReference type="HAMAP" id="MF_00236">
    <property type="entry name" value="TatA_E"/>
    <property type="match status" value="1"/>
</dbReference>
<evidence type="ECO:0000256" key="7">
    <source>
        <dbReference type="ARBA" id="ARBA00023010"/>
    </source>
</evidence>
<gene>
    <name evidence="11" type="ORF">GBAR_LOCUS1406</name>
</gene>
<keyword evidence="12" id="KW-1185">Reference proteome</keyword>
<accession>A0AA35VVD1</accession>
<dbReference type="AlphaFoldDB" id="A0AA35VVD1"/>
<evidence type="ECO:0000256" key="8">
    <source>
        <dbReference type="ARBA" id="ARBA00023136"/>
    </source>
</evidence>
<keyword evidence="5" id="KW-0653">Protein transport</keyword>
<dbReference type="Proteomes" id="UP001174909">
    <property type="component" value="Unassembled WGS sequence"/>
</dbReference>
<evidence type="ECO:0000256" key="3">
    <source>
        <dbReference type="ARBA" id="ARBA00022475"/>
    </source>
</evidence>
<protein>
    <submittedName>
        <fullName evidence="11">Sec-independent protein translocase protein TatA</fullName>
    </submittedName>
</protein>
<comment type="caution">
    <text evidence="11">The sequence shown here is derived from an EMBL/GenBank/DDBJ whole genome shotgun (WGS) entry which is preliminary data.</text>
</comment>
<dbReference type="InterPro" id="IPR006312">
    <property type="entry name" value="TatA/E"/>
</dbReference>
<keyword evidence="4 10" id="KW-0812">Transmembrane</keyword>
<evidence type="ECO:0000256" key="4">
    <source>
        <dbReference type="ARBA" id="ARBA00022692"/>
    </source>
</evidence>
<evidence type="ECO:0000313" key="11">
    <source>
        <dbReference type="EMBL" id="CAI7994203.1"/>
    </source>
</evidence>
<keyword evidence="3" id="KW-1003">Cell membrane</keyword>
<keyword evidence="2" id="KW-0813">Transport</keyword>
<evidence type="ECO:0000256" key="1">
    <source>
        <dbReference type="ARBA" id="ARBA00004162"/>
    </source>
</evidence>
<evidence type="ECO:0000256" key="5">
    <source>
        <dbReference type="ARBA" id="ARBA00022927"/>
    </source>
</evidence>
<dbReference type="EMBL" id="CASHTH010000207">
    <property type="protein sequence ID" value="CAI7994203.1"/>
    <property type="molecule type" value="Genomic_DNA"/>
</dbReference>
<keyword evidence="6 10" id="KW-1133">Transmembrane helix</keyword>
<organism evidence="11 12">
    <name type="scientific">Geodia barretti</name>
    <name type="common">Barrett's horny sponge</name>
    <dbReference type="NCBI Taxonomy" id="519541"/>
    <lineage>
        <taxon>Eukaryota</taxon>
        <taxon>Metazoa</taxon>
        <taxon>Porifera</taxon>
        <taxon>Demospongiae</taxon>
        <taxon>Heteroscleromorpha</taxon>
        <taxon>Tetractinellida</taxon>
        <taxon>Astrophorina</taxon>
        <taxon>Geodiidae</taxon>
        <taxon>Geodia</taxon>
    </lineage>
</organism>
<sequence>MTSFLWVPVLLVGPFGATELLIILGIVILIFGGSRLPQLGKGLGAGIKNFRNSMKSVTNPDNGSDDADAPKDDD</sequence>
<dbReference type="GO" id="GO:0005886">
    <property type="term" value="C:plasma membrane"/>
    <property type="evidence" value="ECO:0007669"/>
    <property type="project" value="UniProtKB-SubCell"/>
</dbReference>
<feature type="transmembrane region" description="Helical" evidence="10">
    <location>
        <begin position="6"/>
        <end position="31"/>
    </location>
</feature>
<keyword evidence="8 10" id="KW-0472">Membrane</keyword>
<feature type="compositionally biased region" description="Polar residues" evidence="9">
    <location>
        <begin position="52"/>
        <end position="62"/>
    </location>
</feature>
<name>A0AA35VVD1_GEOBA</name>
<evidence type="ECO:0000256" key="6">
    <source>
        <dbReference type="ARBA" id="ARBA00022989"/>
    </source>
</evidence>
<evidence type="ECO:0000256" key="2">
    <source>
        <dbReference type="ARBA" id="ARBA00022448"/>
    </source>
</evidence>
<feature type="region of interest" description="Disordered" evidence="9">
    <location>
        <begin position="52"/>
        <end position="74"/>
    </location>
</feature>
<dbReference type="Gene3D" id="1.20.5.3310">
    <property type="match status" value="1"/>
</dbReference>
<dbReference type="PANTHER" id="PTHR42982:SF1">
    <property type="entry name" value="SEC-INDEPENDENT PROTEIN TRANSLOCASE PROTEIN TATA"/>
    <property type="match status" value="1"/>
</dbReference>
<feature type="compositionally biased region" description="Acidic residues" evidence="9">
    <location>
        <begin position="63"/>
        <end position="74"/>
    </location>
</feature>
<evidence type="ECO:0000256" key="10">
    <source>
        <dbReference type="SAM" id="Phobius"/>
    </source>
</evidence>
<keyword evidence="7" id="KW-0811">Translocation</keyword>
<comment type="subcellular location">
    <subcellularLocation>
        <location evidence="1">Cell membrane</location>
        <topology evidence="1">Single-pass membrane protein</topology>
    </subcellularLocation>
</comment>
<reference evidence="11" key="1">
    <citation type="submission" date="2023-03" db="EMBL/GenBank/DDBJ databases">
        <authorList>
            <person name="Steffen K."/>
            <person name="Cardenas P."/>
        </authorList>
    </citation>
    <scope>NUCLEOTIDE SEQUENCE</scope>
</reference>
<dbReference type="Pfam" id="PF02416">
    <property type="entry name" value="TatA_B_E"/>
    <property type="match status" value="1"/>
</dbReference>
<dbReference type="InterPro" id="IPR003369">
    <property type="entry name" value="TatA/B/E"/>
</dbReference>
<evidence type="ECO:0000256" key="9">
    <source>
        <dbReference type="SAM" id="MobiDB-lite"/>
    </source>
</evidence>
<dbReference type="GO" id="GO:0043953">
    <property type="term" value="P:protein transport by the Tat complex"/>
    <property type="evidence" value="ECO:0007669"/>
    <property type="project" value="InterPro"/>
</dbReference>
<proteinExistence type="inferred from homology"/>
<dbReference type="PANTHER" id="PTHR42982">
    <property type="entry name" value="SEC-INDEPENDENT PROTEIN TRANSLOCASE PROTEIN TATA"/>
    <property type="match status" value="1"/>
</dbReference>